<dbReference type="CDD" id="cd13231">
    <property type="entry name" value="PH2_SSRP1-like"/>
    <property type="match status" value="1"/>
</dbReference>
<dbReference type="GO" id="GO:0005730">
    <property type="term" value="C:nucleolus"/>
    <property type="evidence" value="ECO:0007669"/>
    <property type="project" value="UniProtKB-SubCell"/>
</dbReference>
<dbReference type="EMBL" id="QDEB01094137">
    <property type="protein sequence ID" value="RZC32826.1"/>
    <property type="molecule type" value="Genomic_DNA"/>
</dbReference>
<dbReference type="GO" id="GO:0031491">
    <property type="term" value="F:nucleosome binding"/>
    <property type="evidence" value="ECO:0007669"/>
    <property type="project" value="TreeGrafter"/>
</dbReference>
<keyword evidence="8" id="KW-0694">RNA-binding</keyword>
<dbReference type="GO" id="GO:0003677">
    <property type="term" value="F:DNA binding"/>
    <property type="evidence" value="ECO:0007669"/>
    <property type="project" value="UniProtKB-UniRule"/>
</dbReference>
<evidence type="ECO:0000256" key="15">
    <source>
        <dbReference type="ARBA" id="ARBA00058159"/>
    </source>
</evidence>
<dbReference type="SUPFAM" id="SSF50729">
    <property type="entry name" value="PH domain-like"/>
    <property type="match status" value="1"/>
</dbReference>
<evidence type="ECO:0000256" key="8">
    <source>
        <dbReference type="ARBA" id="ARBA00022884"/>
    </source>
</evidence>
<dbReference type="GO" id="GO:1902275">
    <property type="term" value="P:regulation of chromatin organization"/>
    <property type="evidence" value="ECO:0007669"/>
    <property type="project" value="TreeGrafter"/>
</dbReference>
<feature type="DNA-binding region" description="HMG box" evidence="20">
    <location>
        <begin position="557"/>
        <end position="623"/>
    </location>
</feature>
<dbReference type="Gene3D" id="1.10.30.10">
    <property type="entry name" value="High mobility group box domain"/>
    <property type="match status" value="1"/>
</dbReference>
<evidence type="ECO:0000313" key="23">
    <source>
        <dbReference type="EMBL" id="RZC32826.1"/>
    </source>
</evidence>
<evidence type="ECO:0000256" key="18">
    <source>
        <dbReference type="ARBA" id="ARBA00081248"/>
    </source>
</evidence>
<keyword evidence="24" id="KW-1185">Reference proteome</keyword>
<dbReference type="Pfam" id="PF08512">
    <property type="entry name" value="Rttp106-like_middle"/>
    <property type="match status" value="1"/>
</dbReference>
<feature type="region of interest" description="Disordered" evidence="21">
    <location>
        <begin position="462"/>
        <end position="563"/>
    </location>
</feature>
<dbReference type="InterPro" id="IPR020095">
    <property type="entry name" value="PsdUridine_synth_TruA_C"/>
</dbReference>
<dbReference type="PANTHER" id="PTHR45849:SF1">
    <property type="entry name" value="FACT COMPLEX SUBUNIT SSRP1"/>
    <property type="match status" value="1"/>
</dbReference>
<reference evidence="23 24" key="1">
    <citation type="submission" date="2017-03" db="EMBL/GenBank/DDBJ databases">
        <title>Genome of the blue death feigning beetle - Asbolus verrucosus.</title>
        <authorList>
            <person name="Rider S.D."/>
        </authorList>
    </citation>
    <scope>NUCLEOTIDE SEQUENCE [LARGE SCALE GENOMIC DNA]</scope>
    <source>
        <strain evidence="23">Butters</strain>
        <tissue evidence="23">Head and leg muscle</tissue>
    </source>
</reference>
<dbReference type="GO" id="GO:0003723">
    <property type="term" value="F:RNA binding"/>
    <property type="evidence" value="ECO:0007669"/>
    <property type="project" value="UniProtKB-KW"/>
</dbReference>
<evidence type="ECO:0000256" key="21">
    <source>
        <dbReference type="SAM" id="MobiDB-lite"/>
    </source>
</evidence>
<feature type="compositionally biased region" description="Acidic residues" evidence="21">
    <location>
        <begin position="465"/>
        <end position="478"/>
    </location>
</feature>
<organism evidence="23 24">
    <name type="scientific">Asbolus verrucosus</name>
    <name type="common">Desert ironclad beetle</name>
    <dbReference type="NCBI Taxonomy" id="1661398"/>
    <lineage>
        <taxon>Eukaryota</taxon>
        <taxon>Metazoa</taxon>
        <taxon>Ecdysozoa</taxon>
        <taxon>Arthropoda</taxon>
        <taxon>Hexapoda</taxon>
        <taxon>Insecta</taxon>
        <taxon>Pterygota</taxon>
        <taxon>Neoptera</taxon>
        <taxon>Endopterygota</taxon>
        <taxon>Coleoptera</taxon>
        <taxon>Polyphaga</taxon>
        <taxon>Cucujiformia</taxon>
        <taxon>Tenebrionidae</taxon>
        <taxon>Pimeliinae</taxon>
        <taxon>Asbolus</taxon>
    </lineage>
</organism>
<feature type="region of interest" description="Disordered" evidence="21">
    <location>
        <begin position="621"/>
        <end position="717"/>
    </location>
</feature>
<dbReference type="SUPFAM" id="SSF55120">
    <property type="entry name" value="Pseudouridine synthase"/>
    <property type="match status" value="1"/>
</dbReference>
<feature type="domain" description="HMG box" evidence="22">
    <location>
        <begin position="557"/>
        <end position="623"/>
    </location>
</feature>
<dbReference type="CDD" id="cd21994">
    <property type="entry name" value="HMG-box_SSRP1-like"/>
    <property type="match status" value="1"/>
</dbReference>
<keyword evidence="9" id="KW-0805">Transcription regulation</keyword>
<dbReference type="GO" id="GO:0006260">
    <property type="term" value="P:DNA replication"/>
    <property type="evidence" value="ECO:0007669"/>
    <property type="project" value="UniProtKB-KW"/>
</dbReference>
<dbReference type="InterPro" id="IPR009071">
    <property type="entry name" value="HMG_box_dom"/>
</dbReference>
<dbReference type="GO" id="GO:0001522">
    <property type="term" value="P:pseudouridine synthesis"/>
    <property type="evidence" value="ECO:0007669"/>
    <property type="project" value="InterPro"/>
</dbReference>
<dbReference type="InterPro" id="IPR011993">
    <property type="entry name" value="PH-like_dom_sf"/>
</dbReference>
<dbReference type="Pfam" id="PF21103">
    <property type="entry name" value="PH1_SSRP1-like"/>
    <property type="match status" value="1"/>
</dbReference>
<evidence type="ECO:0000256" key="14">
    <source>
        <dbReference type="ARBA" id="ARBA00031592"/>
    </source>
</evidence>
<feature type="compositionally biased region" description="Basic and acidic residues" evidence="21">
    <location>
        <begin position="671"/>
        <end position="705"/>
    </location>
</feature>
<keyword evidence="7" id="KW-0227">DNA damage</keyword>
<dbReference type="InterPro" id="IPR038167">
    <property type="entry name" value="SSRP1_sf"/>
</dbReference>
<dbReference type="InterPro" id="IPR048993">
    <property type="entry name" value="SSRP1-like_PH1"/>
</dbReference>
<dbReference type="Pfam" id="PF03531">
    <property type="entry name" value="SSrecog"/>
    <property type="match status" value="1"/>
</dbReference>
<dbReference type="Gene3D" id="2.30.29.220">
    <property type="entry name" value="Structure-specific recognition protein (SSRP1)"/>
    <property type="match status" value="1"/>
</dbReference>
<dbReference type="InterPro" id="IPR013719">
    <property type="entry name" value="RTT106/SPT16-like_middle_dom"/>
</dbReference>
<dbReference type="PROSITE" id="PS50118">
    <property type="entry name" value="HMG_BOX_2"/>
    <property type="match status" value="1"/>
</dbReference>
<dbReference type="InterPro" id="IPR000969">
    <property type="entry name" value="SSRP1/POB3"/>
</dbReference>
<dbReference type="SMART" id="SM00398">
    <property type="entry name" value="HMG"/>
    <property type="match status" value="1"/>
</dbReference>
<keyword evidence="11" id="KW-0804">Transcription</keyword>
<evidence type="ECO:0000259" key="22">
    <source>
        <dbReference type="PROSITE" id="PS50118"/>
    </source>
</evidence>
<dbReference type="GO" id="GO:0042393">
    <property type="term" value="F:histone binding"/>
    <property type="evidence" value="ECO:0007669"/>
    <property type="project" value="TreeGrafter"/>
</dbReference>
<evidence type="ECO:0000256" key="5">
    <source>
        <dbReference type="ARBA" id="ARBA00022454"/>
    </source>
</evidence>
<comment type="function">
    <text evidence="15">Component of the FACT complex, a general chromatin factor that acts to reorganize nucleosomes. The FACT complex is involved in multiple processes that require DNA as a template such as mRNA elongation, DNA replication and DNA repair. During transcription elongation the FACT complex acts as a histone chaperone that both destabilizes and restores nucleosomal structure. It facilitates the passage of RNA polymerase II and transcription by promoting the dissociation of one histone H2A-H2B dimer from the nucleosome, then subsequently promotes the reestablishment of the nucleosome following the passage of RNA polymerase II. Binds specifically to single-stranded DNA and RNA with highest affinity for nucleotides G and U. The FACT complex is required for expression of Hox genes.</text>
</comment>
<evidence type="ECO:0000256" key="1">
    <source>
        <dbReference type="ARBA" id="ARBA00004286"/>
    </source>
</evidence>
<dbReference type="SMART" id="SM01287">
    <property type="entry name" value="Rtt106"/>
    <property type="match status" value="1"/>
</dbReference>
<evidence type="ECO:0000256" key="4">
    <source>
        <dbReference type="ARBA" id="ARBA00016104"/>
    </source>
</evidence>
<dbReference type="AlphaFoldDB" id="A0A482VJP9"/>
<comment type="similarity">
    <text evidence="3">Belongs to the SSRP1 family.</text>
</comment>
<evidence type="ECO:0000256" key="16">
    <source>
        <dbReference type="ARBA" id="ARBA00068863"/>
    </source>
</evidence>
<dbReference type="CDD" id="cd13230">
    <property type="entry name" value="PH1_SSRP1-like"/>
    <property type="match status" value="1"/>
</dbReference>
<dbReference type="GO" id="GO:0035101">
    <property type="term" value="C:FACT complex"/>
    <property type="evidence" value="ECO:0007669"/>
    <property type="project" value="TreeGrafter"/>
</dbReference>
<dbReference type="Pfam" id="PF01416">
    <property type="entry name" value="PseudoU_synth_1"/>
    <property type="match status" value="1"/>
</dbReference>
<dbReference type="STRING" id="1661398.A0A482VJP9"/>
<protein>
    <recommendedName>
        <fullName evidence="4">FACT complex subunit SSRP1</fullName>
    </recommendedName>
    <alternativeName>
        <fullName evidence="16">FACT complex subunit Ssrp1</fullName>
    </alternativeName>
    <alternativeName>
        <fullName evidence="14 19">Facilitates Chromatin transcription complex subunit SSRP1</fullName>
    </alternativeName>
    <alternativeName>
        <fullName evidence="17">Recombination signal sequence recognition protein</fullName>
    </alternativeName>
    <alternativeName>
        <fullName evidence="18">Single-strand recognition protein</fullName>
    </alternativeName>
</protein>
<dbReference type="FunFam" id="1.10.30.10:FF:000036">
    <property type="entry name" value="high mobility group protein D"/>
    <property type="match status" value="1"/>
</dbReference>
<dbReference type="InterPro" id="IPR050454">
    <property type="entry name" value="RTT106/SSRP1_HistChap/FACT"/>
</dbReference>
<dbReference type="FunFam" id="2.30.29.150:FF:000001">
    <property type="entry name" value="Fact complex subunit ssrp1"/>
    <property type="match status" value="1"/>
</dbReference>
<dbReference type="GO" id="GO:0006281">
    <property type="term" value="P:DNA repair"/>
    <property type="evidence" value="ECO:0007669"/>
    <property type="project" value="UniProtKB-KW"/>
</dbReference>
<dbReference type="FunFam" id="2.30.29.220:FF:000001">
    <property type="entry name" value="FACT complex subunit SSRP1"/>
    <property type="match status" value="1"/>
</dbReference>
<feature type="compositionally biased region" description="Basic and acidic residues" evidence="21">
    <location>
        <begin position="528"/>
        <end position="543"/>
    </location>
</feature>
<evidence type="ECO:0000256" key="6">
    <source>
        <dbReference type="ARBA" id="ARBA00022705"/>
    </source>
</evidence>
<keyword evidence="6" id="KW-0235">DNA replication</keyword>
<comment type="caution">
    <text evidence="23">The sequence shown here is derived from an EMBL/GenBank/DDBJ whole genome shotgun (WGS) entry which is preliminary data.</text>
</comment>
<feature type="compositionally biased region" description="Acidic residues" evidence="21">
    <location>
        <begin position="486"/>
        <end position="495"/>
    </location>
</feature>
<dbReference type="PANTHER" id="PTHR45849">
    <property type="entry name" value="FACT COMPLEX SUBUNIT SSRP1"/>
    <property type="match status" value="1"/>
</dbReference>
<dbReference type="FunFam" id="2.30.29.30:FF:000119">
    <property type="entry name" value="FACT complex subunit SSRP1"/>
    <property type="match status" value="1"/>
</dbReference>
<dbReference type="InterPro" id="IPR024954">
    <property type="entry name" value="SSRP1_DD"/>
</dbReference>
<feature type="compositionally biased region" description="Basic residues" evidence="21">
    <location>
        <begin position="517"/>
        <end position="527"/>
    </location>
</feature>
<dbReference type="InterPro" id="IPR036910">
    <property type="entry name" value="HMG_box_dom_sf"/>
</dbReference>
<dbReference type="InterPro" id="IPR020097">
    <property type="entry name" value="PsdUridine_synth_TruA_a/b_dom"/>
</dbReference>
<gene>
    <name evidence="23" type="ORF">BDFB_007555</name>
</gene>
<keyword evidence="5" id="KW-0158">Chromosome</keyword>
<comment type="subcellular location">
    <subcellularLocation>
        <location evidence="1">Chromosome</location>
    </subcellularLocation>
    <subcellularLocation>
        <location evidence="2">Nucleus</location>
        <location evidence="2">Nucleolus</location>
    </subcellularLocation>
</comment>
<dbReference type="SUPFAM" id="SSF47095">
    <property type="entry name" value="HMG-box"/>
    <property type="match status" value="1"/>
</dbReference>
<dbReference type="Pfam" id="PF00505">
    <property type="entry name" value="HMG_box"/>
    <property type="match status" value="1"/>
</dbReference>
<evidence type="ECO:0000256" key="19">
    <source>
        <dbReference type="ARBA" id="ARBA00083607"/>
    </source>
</evidence>
<dbReference type="Pfam" id="PF17292">
    <property type="entry name" value="POB3_N"/>
    <property type="match status" value="1"/>
</dbReference>
<evidence type="ECO:0000256" key="2">
    <source>
        <dbReference type="ARBA" id="ARBA00004604"/>
    </source>
</evidence>
<evidence type="ECO:0000256" key="10">
    <source>
        <dbReference type="ARBA" id="ARBA00023125"/>
    </source>
</evidence>
<feature type="compositionally biased region" description="Low complexity" evidence="21">
    <location>
        <begin position="707"/>
        <end position="716"/>
    </location>
</feature>
<evidence type="ECO:0000256" key="3">
    <source>
        <dbReference type="ARBA" id="ARBA00010060"/>
    </source>
</evidence>
<dbReference type="InterPro" id="IPR035417">
    <property type="entry name" value="SSRP1/POB3_N"/>
</dbReference>
<name>A0A482VJP9_ASBVE</name>
<accession>A0A482VJP9</accession>
<dbReference type="Gene3D" id="2.30.29.150">
    <property type="match status" value="1"/>
</dbReference>
<evidence type="ECO:0000256" key="17">
    <source>
        <dbReference type="ARBA" id="ARBA00077775"/>
    </source>
</evidence>
<dbReference type="GO" id="GO:0009982">
    <property type="term" value="F:pseudouridine synthase activity"/>
    <property type="evidence" value="ECO:0007669"/>
    <property type="project" value="InterPro"/>
</dbReference>
<dbReference type="Gene3D" id="3.30.70.660">
    <property type="entry name" value="Pseudouridine synthase I, catalytic domain, C-terminal subdomain"/>
    <property type="match status" value="1"/>
</dbReference>
<proteinExistence type="inferred from homology"/>
<evidence type="ECO:0000256" key="9">
    <source>
        <dbReference type="ARBA" id="ARBA00023015"/>
    </source>
</evidence>
<dbReference type="PRINTS" id="PR00887">
    <property type="entry name" value="SSRCOGNITION"/>
</dbReference>
<dbReference type="OrthoDB" id="498543at2759"/>
<evidence type="ECO:0000256" key="12">
    <source>
        <dbReference type="ARBA" id="ARBA00023204"/>
    </source>
</evidence>
<evidence type="ECO:0000256" key="7">
    <source>
        <dbReference type="ARBA" id="ARBA00022763"/>
    </source>
</evidence>
<keyword evidence="12" id="KW-0234">DNA repair</keyword>
<dbReference type="FunFam" id="2.30.29.30:FF:000098">
    <property type="entry name" value="Fact complex subunit ssrp1"/>
    <property type="match status" value="1"/>
</dbReference>
<sequence length="956" mass="108585">MDFLEYTDITAEVKGCMTAGKLKMTDQSIIFKNAKTGKVEPISATDFDAVNFQNFAGSLGIRVFLKNGTLHRFVGFKDSEKERIAKFFTSNYKIDMLEKELSLKGWNWGTAKFNGSVLSFEVGHNSAFEIPLTHVSQCTAGKNEITMEFHQNDDAPVSLMEMRFFIPSNELAGDVDPVEAFQKQVMKKASVISVSGDAIAIFREIQCLTPRGRYDIKIFQTFFQLHGKTFDYKIPMSTVLRLFLLPHKDNRQMFFVVSLDPPIKQGQTRYHFLVLLFGQEEETSIELPFTEEELKEKYEGKLEKELSGPTYEVLGKVMKTIINRKLTGPGGFVGHSGTPAVGCSFKAAAGYLYPLERGFMYVHKPPIHIRFEEVASVNFARGGGSTRSFDFEIELKSGTVHTFSSIEKEEYNKLFDFITAKKLNIKNRGKNDKAAYNDDFGDSDNEAAPDAYLERVKAEAQERDEFYDDNQSEDESTDEDFKPTQDESDVAEEFDSSPSSSSEEEGEKEPVDDHKSKDKKKHKKEKKEKKEKTKSSKTVSEKPRQKRTKKVKDDNKPKRPATAFMLWLNETRDRIKAENPGIKVTEIAKKGGEMWKELKDKSEWEEKAAKAKEEYNKAMKEYEASGGVSKSDDKDKDKKSTKKKSSSMPTVKASQIKSKEFIENDSSSDEDEKKTNKRKGSESESGNEKEKKKSKKSKSESKESEESSASSEGNASDKIITSFFRGAQRQVAGTFPRANDPSTVQGQLEMGLKLLNSCNEPVVALSSRTDSGVHALNTTCHVDLYRYNGLQYEPRTITICLNKYFKKREVPIRLFLGLHDFRTFMGRGSHDPHKMTRRYVNRVDICEGKPLTYCSYSWPSVSDNKIEDYQFYDIYVQATGFLYRQVRRMVASLVAVAQGKVSSSDIKLMLEVPSHRTWDEKIKTVPAYGLYLCEVEYLERDRANFRDSLEGGSDSC</sequence>
<dbReference type="Gene3D" id="2.30.29.30">
    <property type="entry name" value="Pleckstrin-homology domain (PH domain)/Phosphotyrosine-binding domain (PTB)"/>
    <property type="match status" value="2"/>
</dbReference>
<dbReference type="InterPro" id="IPR020103">
    <property type="entry name" value="PsdUridine_synth_cat_dom_sf"/>
</dbReference>
<evidence type="ECO:0000313" key="24">
    <source>
        <dbReference type="Proteomes" id="UP000292052"/>
    </source>
</evidence>
<dbReference type="Proteomes" id="UP000292052">
    <property type="component" value="Unassembled WGS sequence"/>
</dbReference>
<evidence type="ECO:0000256" key="20">
    <source>
        <dbReference type="PROSITE-ProRule" id="PRU00267"/>
    </source>
</evidence>
<keyword evidence="10 20" id="KW-0238">DNA-binding</keyword>
<keyword evidence="13 20" id="KW-0539">Nucleus</keyword>
<evidence type="ECO:0000256" key="11">
    <source>
        <dbReference type="ARBA" id="ARBA00023163"/>
    </source>
</evidence>
<evidence type="ECO:0000256" key="13">
    <source>
        <dbReference type="ARBA" id="ARBA00023242"/>
    </source>
</evidence>